<comment type="caution">
    <text evidence="3">The sequence shown here is derived from an EMBL/GenBank/DDBJ whole genome shotgun (WGS) entry which is preliminary data.</text>
</comment>
<dbReference type="Gene3D" id="1.20.1050.10">
    <property type="match status" value="1"/>
</dbReference>
<dbReference type="AlphaFoldDB" id="A0A2U2C4I8"/>
<dbReference type="GO" id="GO:0016740">
    <property type="term" value="F:transferase activity"/>
    <property type="evidence" value="ECO:0007669"/>
    <property type="project" value="UniProtKB-KW"/>
</dbReference>
<organism evidence="3 4">
    <name type="scientific">Pararhodobacter marinus</name>
    <dbReference type="NCBI Taxonomy" id="2184063"/>
    <lineage>
        <taxon>Bacteria</taxon>
        <taxon>Pseudomonadati</taxon>
        <taxon>Pseudomonadota</taxon>
        <taxon>Alphaproteobacteria</taxon>
        <taxon>Rhodobacterales</taxon>
        <taxon>Paracoccaceae</taxon>
        <taxon>Pararhodobacter</taxon>
    </lineage>
</organism>
<dbReference type="Proteomes" id="UP000244940">
    <property type="component" value="Unassembled WGS sequence"/>
</dbReference>
<dbReference type="OrthoDB" id="9810080at2"/>
<dbReference type="CDD" id="cd03046">
    <property type="entry name" value="GST_N_GTT1_like"/>
    <property type="match status" value="1"/>
</dbReference>
<dbReference type="SFLD" id="SFLDS00019">
    <property type="entry name" value="Glutathione_Transferase_(cytos"/>
    <property type="match status" value="1"/>
</dbReference>
<feature type="domain" description="GST C-terminal" evidence="2">
    <location>
        <begin position="85"/>
        <end position="208"/>
    </location>
</feature>
<dbReference type="InterPro" id="IPR036249">
    <property type="entry name" value="Thioredoxin-like_sf"/>
</dbReference>
<dbReference type="InterPro" id="IPR010987">
    <property type="entry name" value="Glutathione-S-Trfase_C-like"/>
</dbReference>
<evidence type="ECO:0000259" key="2">
    <source>
        <dbReference type="PROSITE" id="PS50405"/>
    </source>
</evidence>
<dbReference type="SUPFAM" id="SSF47616">
    <property type="entry name" value="GST C-terminal domain-like"/>
    <property type="match status" value="1"/>
</dbReference>
<feature type="domain" description="GST N-terminal" evidence="1">
    <location>
        <begin position="1"/>
        <end position="79"/>
    </location>
</feature>
<keyword evidence="3" id="KW-0808">Transferase</keyword>
<keyword evidence="4" id="KW-1185">Reference proteome</keyword>
<dbReference type="PROSITE" id="PS50405">
    <property type="entry name" value="GST_CTER"/>
    <property type="match status" value="1"/>
</dbReference>
<dbReference type="EMBL" id="QEYD01000016">
    <property type="protein sequence ID" value="PWE26798.1"/>
    <property type="molecule type" value="Genomic_DNA"/>
</dbReference>
<evidence type="ECO:0000313" key="3">
    <source>
        <dbReference type="EMBL" id="PWE26798.1"/>
    </source>
</evidence>
<dbReference type="InterPro" id="IPR004045">
    <property type="entry name" value="Glutathione_S-Trfase_N"/>
</dbReference>
<gene>
    <name evidence="3" type="ORF">C4N9_20390</name>
</gene>
<dbReference type="Pfam" id="PF13417">
    <property type="entry name" value="GST_N_3"/>
    <property type="match status" value="1"/>
</dbReference>
<evidence type="ECO:0000259" key="1">
    <source>
        <dbReference type="PROSITE" id="PS50404"/>
    </source>
</evidence>
<dbReference type="Gene3D" id="3.40.30.10">
    <property type="entry name" value="Glutaredoxin"/>
    <property type="match status" value="1"/>
</dbReference>
<dbReference type="PROSITE" id="PS50404">
    <property type="entry name" value="GST_NTER"/>
    <property type="match status" value="1"/>
</dbReference>
<reference evidence="3 4" key="1">
    <citation type="submission" date="2018-05" db="EMBL/GenBank/DDBJ databases">
        <title>Pararhodobacter marina sp. nov., isolated from deep-sea water of the Indian Ocean.</title>
        <authorList>
            <person name="Lai Q.Sr."/>
            <person name="Liu X."/>
            <person name="Shao Z."/>
        </authorList>
    </citation>
    <scope>NUCLEOTIDE SEQUENCE [LARGE SCALE GENOMIC DNA]</scope>
    <source>
        <strain evidence="3 4">CIC4N-9</strain>
    </source>
</reference>
<dbReference type="PANTHER" id="PTHR44051">
    <property type="entry name" value="GLUTATHIONE S-TRANSFERASE-RELATED"/>
    <property type="match status" value="1"/>
</dbReference>
<dbReference type="SFLD" id="SFLDG00358">
    <property type="entry name" value="Main_(cytGST)"/>
    <property type="match status" value="1"/>
</dbReference>
<dbReference type="SUPFAM" id="SSF52833">
    <property type="entry name" value="Thioredoxin-like"/>
    <property type="match status" value="1"/>
</dbReference>
<accession>A0A2U2C4I8</accession>
<sequence>MIELWHSKDSRSLRALWTLEELGLDYRLHVLPFPPRLHDPDFTQINPLGTVPYFTDGVTRMTESAAIVHYLTQRHGAGTLAVAPEDPDYGDWLNWMYHADATLTFPQTLVLRYGRFEPVERRQKQVVEDYTQWFFSRLKLVNARLDGAEYLCAGRFTAADIAVGYALYLADVIGLGAHLKPQTRAWLERITARPAFARANAHGTSFAE</sequence>
<dbReference type="SFLD" id="SFLDG01150">
    <property type="entry name" value="Main.1:_Beta-like"/>
    <property type="match status" value="1"/>
</dbReference>
<dbReference type="PANTHER" id="PTHR44051:SF21">
    <property type="entry name" value="GLUTATHIONE S-TRANSFERASE FAMILY PROTEIN"/>
    <property type="match status" value="1"/>
</dbReference>
<name>A0A2U2C4I8_9RHOB</name>
<dbReference type="InterPro" id="IPR036282">
    <property type="entry name" value="Glutathione-S-Trfase_C_sf"/>
</dbReference>
<dbReference type="GeneID" id="94367257"/>
<dbReference type="RefSeq" id="WP_109535183.1">
    <property type="nucleotide sequence ID" value="NZ_QEYD01000016.1"/>
</dbReference>
<proteinExistence type="predicted"/>
<dbReference type="InterPro" id="IPR040079">
    <property type="entry name" value="Glutathione_S-Trfase"/>
</dbReference>
<protein>
    <submittedName>
        <fullName evidence="3">Glutathione S-transferase</fullName>
    </submittedName>
</protein>
<dbReference type="Pfam" id="PF13410">
    <property type="entry name" value="GST_C_2"/>
    <property type="match status" value="1"/>
</dbReference>
<evidence type="ECO:0000313" key="4">
    <source>
        <dbReference type="Proteomes" id="UP000244940"/>
    </source>
</evidence>